<dbReference type="SUPFAM" id="SSF54862">
    <property type="entry name" value="4Fe-4S ferredoxins"/>
    <property type="match status" value="1"/>
</dbReference>
<evidence type="ECO:0000256" key="4">
    <source>
        <dbReference type="ARBA" id="ARBA00022723"/>
    </source>
</evidence>
<dbReference type="GO" id="GO:0051539">
    <property type="term" value="F:4 iron, 4 sulfur cluster binding"/>
    <property type="evidence" value="ECO:0007669"/>
    <property type="project" value="UniProtKB-KW"/>
</dbReference>
<keyword evidence="5" id="KW-0249">Electron transport</keyword>
<dbReference type="Proteomes" id="UP000245461">
    <property type="component" value="Unassembled WGS sequence"/>
</dbReference>
<evidence type="ECO:0000313" key="9">
    <source>
        <dbReference type="EMBL" id="PWR25182.1"/>
    </source>
</evidence>
<evidence type="ECO:0000259" key="8">
    <source>
        <dbReference type="PROSITE" id="PS51379"/>
    </source>
</evidence>
<organism evidence="9 10">
    <name type="scientific">Zavarzinia aquatilis</name>
    <dbReference type="NCBI Taxonomy" id="2211142"/>
    <lineage>
        <taxon>Bacteria</taxon>
        <taxon>Pseudomonadati</taxon>
        <taxon>Pseudomonadota</taxon>
        <taxon>Alphaproteobacteria</taxon>
        <taxon>Rhodospirillales</taxon>
        <taxon>Zavarziniaceae</taxon>
        <taxon>Zavarzinia</taxon>
    </lineage>
</organism>
<dbReference type="OrthoDB" id="9800445at2"/>
<dbReference type="PROSITE" id="PS00198">
    <property type="entry name" value="4FE4S_FER_1"/>
    <property type="match status" value="1"/>
</dbReference>
<gene>
    <name evidence="9" type="ORF">DKG74_05320</name>
</gene>
<dbReference type="PROSITE" id="PS51379">
    <property type="entry name" value="4FE4S_FER_2"/>
    <property type="match status" value="1"/>
</dbReference>
<evidence type="ECO:0000313" key="10">
    <source>
        <dbReference type="Proteomes" id="UP000245461"/>
    </source>
</evidence>
<keyword evidence="2" id="KW-0813">Transport</keyword>
<dbReference type="Pfam" id="PF12838">
    <property type="entry name" value="Fer4_7"/>
    <property type="match status" value="1"/>
</dbReference>
<sequence length="64" mass="6806">MAYKIIASQCTGCSACEFECPNAAIRMKGDIFVIDPNKCTECEGQFDSPQCAAVCPVPKTCVPA</sequence>
<dbReference type="InterPro" id="IPR017896">
    <property type="entry name" value="4Fe4S_Fe-S-bd"/>
</dbReference>
<dbReference type="RefSeq" id="WP_109903373.1">
    <property type="nucleotide sequence ID" value="NZ_QGLE01000002.1"/>
</dbReference>
<keyword evidence="10" id="KW-1185">Reference proteome</keyword>
<dbReference type="EMBL" id="QGLE01000002">
    <property type="protein sequence ID" value="PWR25182.1"/>
    <property type="molecule type" value="Genomic_DNA"/>
</dbReference>
<dbReference type="FunFam" id="3.30.70.20:FF:000045">
    <property type="entry name" value="Ferredoxin, 4Fe-4S"/>
    <property type="match status" value="1"/>
</dbReference>
<feature type="domain" description="4Fe-4S ferredoxin-type" evidence="8">
    <location>
        <begin position="1"/>
        <end position="30"/>
    </location>
</feature>
<comment type="caution">
    <text evidence="9">The sequence shown here is derived from an EMBL/GenBank/DDBJ whole genome shotgun (WGS) entry which is preliminary data.</text>
</comment>
<keyword evidence="3" id="KW-0004">4Fe-4S</keyword>
<evidence type="ECO:0000256" key="3">
    <source>
        <dbReference type="ARBA" id="ARBA00022485"/>
    </source>
</evidence>
<reference evidence="9 10" key="1">
    <citation type="submission" date="2018-05" db="EMBL/GenBank/DDBJ databases">
        <title>Zavarzinia sp. HR-AS.</title>
        <authorList>
            <person name="Lee Y."/>
            <person name="Jeon C.O."/>
        </authorList>
    </citation>
    <scope>NUCLEOTIDE SEQUENCE [LARGE SCALE GENOMIC DNA]</scope>
    <source>
        <strain evidence="9 10">HR-AS</strain>
    </source>
</reference>
<evidence type="ECO:0000256" key="5">
    <source>
        <dbReference type="ARBA" id="ARBA00022982"/>
    </source>
</evidence>
<evidence type="ECO:0000256" key="2">
    <source>
        <dbReference type="ARBA" id="ARBA00022448"/>
    </source>
</evidence>
<comment type="cofactor">
    <cofactor evidence="1">
        <name>[4Fe-4S] cluster</name>
        <dbReference type="ChEBI" id="CHEBI:49883"/>
    </cofactor>
</comment>
<dbReference type="GO" id="GO:0046872">
    <property type="term" value="F:metal ion binding"/>
    <property type="evidence" value="ECO:0007669"/>
    <property type="project" value="UniProtKB-KW"/>
</dbReference>
<name>A0A317EEZ4_9PROT</name>
<keyword evidence="7" id="KW-0411">Iron-sulfur</keyword>
<evidence type="ECO:0000256" key="1">
    <source>
        <dbReference type="ARBA" id="ARBA00001966"/>
    </source>
</evidence>
<dbReference type="InterPro" id="IPR017900">
    <property type="entry name" value="4Fe4S_Fe_S_CS"/>
</dbReference>
<protein>
    <submittedName>
        <fullName evidence="9">Ferredoxin</fullName>
    </submittedName>
</protein>
<evidence type="ECO:0000256" key="7">
    <source>
        <dbReference type="ARBA" id="ARBA00023014"/>
    </source>
</evidence>
<keyword evidence="4" id="KW-0479">Metal-binding</keyword>
<dbReference type="Gene3D" id="3.30.70.20">
    <property type="match status" value="1"/>
</dbReference>
<keyword evidence="6" id="KW-0408">Iron</keyword>
<dbReference type="AlphaFoldDB" id="A0A317EEZ4"/>
<proteinExistence type="predicted"/>
<accession>A0A317EEZ4</accession>
<evidence type="ECO:0000256" key="6">
    <source>
        <dbReference type="ARBA" id="ARBA00023004"/>
    </source>
</evidence>